<feature type="non-terminal residue" evidence="1">
    <location>
        <position position="234"/>
    </location>
</feature>
<reference evidence="1" key="1">
    <citation type="journal article" date="2019" name="Sci. Rep.">
        <title>Draft genome of Tanacetum cinerariifolium, the natural source of mosquito coil.</title>
        <authorList>
            <person name="Yamashiro T."/>
            <person name="Shiraishi A."/>
            <person name="Satake H."/>
            <person name="Nakayama K."/>
        </authorList>
    </citation>
    <scope>NUCLEOTIDE SEQUENCE</scope>
</reference>
<feature type="non-terminal residue" evidence="1">
    <location>
        <position position="1"/>
    </location>
</feature>
<sequence length="234" mass="25579">VLVDGPASLLQTSVNSVQHYFVSRVGWPVLELAARNYLQMKDGRQLIMSGNNYQAELLKYFGDCPAAVQAIDAFKTSALVGVVQAYNRQCATPPRAGIEYQSQNHGSKVGYALASLLTRIGRRGVLATPAGVFNAQVDNQIDIVEVRVGGRYFWADNRRGQHLFVGTGITVAGALGDYQPTLAYYDANQKRVAQDYVPDAYPHSTLLPYLEVGVQQGRLTLALDGRIEAKKETS</sequence>
<organism evidence="1">
    <name type="scientific">Tanacetum cinerariifolium</name>
    <name type="common">Dalmatian daisy</name>
    <name type="synonym">Chrysanthemum cinerariifolium</name>
    <dbReference type="NCBI Taxonomy" id="118510"/>
    <lineage>
        <taxon>Eukaryota</taxon>
        <taxon>Viridiplantae</taxon>
        <taxon>Streptophyta</taxon>
        <taxon>Embryophyta</taxon>
        <taxon>Tracheophyta</taxon>
        <taxon>Spermatophyta</taxon>
        <taxon>Magnoliopsida</taxon>
        <taxon>eudicotyledons</taxon>
        <taxon>Gunneridae</taxon>
        <taxon>Pentapetalae</taxon>
        <taxon>asterids</taxon>
        <taxon>campanulids</taxon>
        <taxon>Asterales</taxon>
        <taxon>Asteraceae</taxon>
        <taxon>Asteroideae</taxon>
        <taxon>Anthemideae</taxon>
        <taxon>Anthemidinae</taxon>
        <taxon>Tanacetum</taxon>
    </lineage>
</organism>
<comment type="caution">
    <text evidence="1">The sequence shown here is derived from an EMBL/GenBank/DDBJ whole genome shotgun (WGS) entry which is preliminary data.</text>
</comment>
<dbReference type="AlphaFoldDB" id="A0A699RBW7"/>
<accession>A0A699RBW7</accession>
<name>A0A699RBW7_TANCI</name>
<proteinExistence type="predicted"/>
<evidence type="ECO:0000313" key="1">
    <source>
        <dbReference type="EMBL" id="GFC83186.1"/>
    </source>
</evidence>
<gene>
    <name evidence="1" type="ORF">Tci_855156</name>
</gene>
<dbReference type="EMBL" id="BKCJ011088157">
    <property type="protein sequence ID" value="GFC83186.1"/>
    <property type="molecule type" value="Genomic_DNA"/>
</dbReference>
<protein>
    <submittedName>
        <fullName evidence="1">Uncharacterized protein</fullName>
    </submittedName>
</protein>